<proteinExistence type="predicted"/>
<dbReference type="AlphaFoldDB" id="A0A1L9VHY1"/>
<dbReference type="InterPro" id="IPR006694">
    <property type="entry name" value="Fatty_acid_hydroxylase"/>
</dbReference>
<keyword evidence="4 5" id="KW-0472">Membrane</keyword>
<dbReference type="GO" id="GO:0008610">
    <property type="term" value="P:lipid biosynthetic process"/>
    <property type="evidence" value="ECO:0007669"/>
    <property type="project" value="InterPro"/>
</dbReference>
<keyword evidence="2 5" id="KW-0812">Transmembrane</keyword>
<feature type="transmembrane region" description="Helical" evidence="5">
    <location>
        <begin position="126"/>
        <end position="146"/>
    </location>
</feature>
<feature type="transmembrane region" description="Helical" evidence="5">
    <location>
        <begin position="88"/>
        <end position="106"/>
    </location>
</feature>
<evidence type="ECO:0000256" key="3">
    <source>
        <dbReference type="ARBA" id="ARBA00022989"/>
    </source>
</evidence>
<dbReference type="VEuPathDB" id="FungiDB:ASPGLDRAFT_1493253"/>
<dbReference type="GeneID" id="34458281"/>
<feature type="transmembrane region" description="Helical" evidence="5">
    <location>
        <begin position="43"/>
        <end position="67"/>
    </location>
</feature>
<evidence type="ECO:0000256" key="2">
    <source>
        <dbReference type="ARBA" id="ARBA00022692"/>
    </source>
</evidence>
<reference evidence="8" key="1">
    <citation type="journal article" date="2017" name="Genome Biol.">
        <title>Comparative genomics reveals high biological diversity and specific adaptations in the industrially and medically important fungal genus Aspergillus.</title>
        <authorList>
            <person name="de Vries R.P."/>
            <person name="Riley R."/>
            <person name="Wiebenga A."/>
            <person name="Aguilar-Osorio G."/>
            <person name="Amillis S."/>
            <person name="Uchima C.A."/>
            <person name="Anderluh G."/>
            <person name="Asadollahi M."/>
            <person name="Askin M."/>
            <person name="Barry K."/>
            <person name="Battaglia E."/>
            <person name="Bayram O."/>
            <person name="Benocci T."/>
            <person name="Braus-Stromeyer S.A."/>
            <person name="Caldana C."/>
            <person name="Canovas D."/>
            <person name="Cerqueira G.C."/>
            <person name="Chen F."/>
            <person name="Chen W."/>
            <person name="Choi C."/>
            <person name="Clum A."/>
            <person name="Dos Santos R.A."/>
            <person name="Damasio A.R."/>
            <person name="Diallinas G."/>
            <person name="Emri T."/>
            <person name="Fekete E."/>
            <person name="Flipphi M."/>
            <person name="Freyberg S."/>
            <person name="Gallo A."/>
            <person name="Gournas C."/>
            <person name="Habgood R."/>
            <person name="Hainaut M."/>
            <person name="Harispe M.L."/>
            <person name="Henrissat B."/>
            <person name="Hilden K.S."/>
            <person name="Hope R."/>
            <person name="Hossain A."/>
            <person name="Karabika E."/>
            <person name="Karaffa L."/>
            <person name="Karanyi Z."/>
            <person name="Krasevec N."/>
            <person name="Kuo A."/>
            <person name="Kusch H."/>
            <person name="LaButti K."/>
            <person name="Lagendijk E.L."/>
            <person name="Lapidus A."/>
            <person name="Levasseur A."/>
            <person name="Lindquist E."/>
            <person name="Lipzen A."/>
            <person name="Logrieco A.F."/>
            <person name="MacCabe A."/>
            <person name="Maekelae M.R."/>
            <person name="Malavazi I."/>
            <person name="Melin P."/>
            <person name="Meyer V."/>
            <person name="Mielnichuk N."/>
            <person name="Miskei M."/>
            <person name="Molnar A.P."/>
            <person name="Mule G."/>
            <person name="Ngan C.Y."/>
            <person name="Orejas M."/>
            <person name="Orosz E."/>
            <person name="Ouedraogo J.P."/>
            <person name="Overkamp K.M."/>
            <person name="Park H.-S."/>
            <person name="Perrone G."/>
            <person name="Piumi F."/>
            <person name="Punt P.J."/>
            <person name="Ram A.F."/>
            <person name="Ramon A."/>
            <person name="Rauscher S."/>
            <person name="Record E."/>
            <person name="Riano-Pachon D.M."/>
            <person name="Robert V."/>
            <person name="Roehrig J."/>
            <person name="Ruller R."/>
            <person name="Salamov A."/>
            <person name="Salih N.S."/>
            <person name="Samson R.A."/>
            <person name="Sandor E."/>
            <person name="Sanguinetti M."/>
            <person name="Schuetze T."/>
            <person name="Sepcic K."/>
            <person name="Shelest E."/>
            <person name="Sherlock G."/>
            <person name="Sophianopoulou V."/>
            <person name="Squina F.M."/>
            <person name="Sun H."/>
            <person name="Susca A."/>
            <person name="Todd R.B."/>
            <person name="Tsang A."/>
            <person name="Unkles S.E."/>
            <person name="van de Wiele N."/>
            <person name="van Rossen-Uffink D."/>
            <person name="Oliveira J.V."/>
            <person name="Vesth T.C."/>
            <person name="Visser J."/>
            <person name="Yu J.-H."/>
            <person name="Zhou M."/>
            <person name="Andersen M.R."/>
            <person name="Archer D.B."/>
            <person name="Baker S.E."/>
            <person name="Benoit I."/>
            <person name="Brakhage A.A."/>
            <person name="Braus G.H."/>
            <person name="Fischer R."/>
            <person name="Frisvad J.C."/>
            <person name="Goldman G.H."/>
            <person name="Houbraken J."/>
            <person name="Oakley B."/>
            <person name="Pocsi I."/>
            <person name="Scazzocchio C."/>
            <person name="Seiboth B."/>
            <person name="vanKuyk P.A."/>
            <person name="Wortman J."/>
            <person name="Dyer P.S."/>
            <person name="Grigoriev I.V."/>
        </authorList>
    </citation>
    <scope>NUCLEOTIDE SEQUENCE [LARGE SCALE GENOMIC DNA]</scope>
    <source>
        <strain evidence="8">CBS 516.65</strain>
    </source>
</reference>
<dbReference type="InterPro" id="IPR050307">
    <property type="entry name" value="Sterol_Desaturase_Related"/>
</dbReference>
<dbReference type="Proteomes" id="UP000184300">
    <property type="component" value="Unassembled WGS sequence"/>
</dbReference>
<organism evidence="7 8">
    <name type="scientific">Aspergillus glaucus CBS 516.65</name>
    <dbReference type="NCBI Taxonomy" id="1160497"/>
    <lineage>
        <taxon>Eukaryota</taxon>
        <taxon>Fungi</taxon>
        <taxon>Dikarya</taxon>
        <taxon>Ascomycota</taxon>
        <taxon>Pezizomycotina</taxon>
        <taxon>Eurotiomycetes</taxon>
        <taxon>Eurotiomycetidae</taxon>
        <taxon>Eurotiales</taxon>
        <taxon>Aspergillaceae</taxon>
        <taxon>Aspergillus</taxon>
        <taxon>Aspergillus subgen. Aspergillus</taxon>
    </lineage>
</organism>
<feature type="transmembrane region" description="Helical" evidence="5">
    <location>
        <begin position="12"/>
        <end position="31"/>
    </location>
</feature>
<dbReference type="GO" id="GO:0005506">
    <property type="term" value="F:iron ion binding"/>
    <property type="evidence" value="ECO:0007669"/>
    <property type="project" value="InterPro"/>
</dbReference>
<sequence>MDFVLDIADKFVFDYVYAFIYLKGLGSLNVWERTHIVRQFLSLFLITWAFGFMLYFICASLSYILVFDRGLQEHPRFQKGQIKMEIRQASSAMPVMALLTAPFFLAEVRGYSKLYHALSEAPFTGYTLLSVPLFILFTDLFIYLIHRSLHHPLLYKRLHKPHHKWVVPTPFASHAFHPLDGWSQSLPYHIFPLLFPLHKFIYLGLFGFVNFWTVGIHDGYFLSHDPVINGSACHTMHHLYFNYNYGQFTTIWDRIGGSYRKPNIELGSKETDTRQKEWVHQSTEIRNIEKKLA</sequence>
<dbReference type="Pfam" id="PF04116">
    <property type="entry name" value="FA_hydroxylase"/>
    <property type="match status" value="1"/>
</dbReference>
<accession>A0A1L9VHY1</accession>
<gene>
    <name evidence="7" type="ORF">ASPGLDRAFT_1493253</name>
</gene>
<keyword evidence="8" id="KW-1185">Reference proteome</keyword>
<keyword evidence="3 5" id="KW-1133">Transmembrane helix</keyword>
<evidence type="ECO:0000259" key="6">
    <source>
        <dbReference type="Pfam" id="PF04116"/>
    </source>
</evidence>
<evidence type="ECO:0000256" key="4">
    <source>
        <dbReference type="ARBA" id="ARBA00023136"/>
    </source>
</evidence>
<dbReference type="PANTHER" id="PTHR11863">
    <property type="entry name" value="STEROL DESATURASE"/>
    <property type="match status" value="1"/>
</dbReference>
<evidence type="ECO:0000313" key="8">
    <source>
        <dbReference type="Proteomes" id="UP000184300"/>
    </source>
</evidence>
<evidence type="ECO:0000256" key="5">
    <source>
        <dbReference type="SAM" id="Phobius"/>
    </source>
</evidence>
<evidence type="ECO:0000313" key="7">
    <source>
        <dbReference type="EMBL" id="OJJ83537.1"/>
    </source>
</evidence>
<evidence type="ECO:0000256" key="1">
    <source>
        <dbReference type="ARBA" id="ARBA00004370"/>
    </source>
</evidence>
<comment type="subcellular location">
    <subcellularLocation>
        <location evidence="1">Membrane</location>
    </subcellularLocation>
</comment>
<protein>
    <recommendedName>
        <fullName evidence="6">Fatty acid hydroxylase domain-containing protein</fullName>
    </recommendedName>
</protein>
<dbReference type="OrthoDB" id="6354873at2759"/>
<dbReference type="EMBL" id="KV878899">
    <property type="protein sequence ID" value="OJJ83537.1"/>
    <property type="molecule type" value="Genomic_DNA"/>
</dbReference>
<dbReference type="GO" id="GO:0016491">
    <property type="term" value="F:oxidoreductase activity"/>
    <property type="evidence" value="ECO:0007669"/>
    <property type="project" value="InterPro"/>
</dbReference>
<feature type="domain" description="Fatty acid hydroxylase" evidence="6">
    <location>
        <begin position="132"/>
        <end position="257"/>
    </location>
</feature>
<dbReference type="STRING" id="1160497.A0A1L9VHY1"/>
<dbReference type="GO" id="GO:0016020">
    <property type="term" value="C:membrane"/>
    <property type="evidence" value="ECO:0007669"/>
    <property type="project" value="UniProtKB-SubCell"/>
</dbReference>
<dbReference type="RefSeq" id="XP_022400235.1">
    <property type="nucleotide sequence ID" value="XM_022542020.1"/>
</dbReference>
<name>A0A1L9VHY1_ASPGL</name>